<protein>
    <submittedName>
        <fullName evidence="1">Uncharacterized protein</fullName>
    </submittedName>
</protein>
<organism evidence="1 2">
    <name type="scientific">Melastoma candidum</name>
    <dbReference type="NCBI Taxonomy" id="119954"/>
    <lineage>
        <taxon>Eukaryota</taxon>
        <taxon>Viridiplantae</taxon>
        <taxon>Streptophyta</taxon>
        <taxon>Embryophyta</taxon>
        <taxon>Tracheophyta</taxon>
        <taxon>Spermatophyta</taxon>
        <taxon>Magnoliopsida</taxon>
        <taxon>eudicotyledons</taxon>
        <taxon>Gunneridae</taxon>
        <taxon>Pentapetalae</taxon>
        <taxon>rosids</taxon>
        <taxon>malvids</taxon>
        <taxon>Myrtales</taxon>
        <taxon>Melastomataceae</taxon>
        <taxon>Melastomatoideae</taxon>
        <taxon>Melastomateae</taxon>
        <taxon>Melastoma</taxon>
    </lineage>
</organism>
<accession>A0ACB9L670</accession>
<evidence type="ECO:0000313" key="1">
    <source>
        <dbReference type="EMBL" id="KAI4304943.1"/>
    </source>
</evidence>
<sequence length="162" mass="19146">MEVLRRIVYLRHFICYYGILKSHVESSVIFETLYLLLVFGFGNAEQDVLDPPEDCFRIRLVITLLQTCGHYFDRGSSKRKLDRFLIHFQRYILEKGSLPLDLEFDLQVRTTMVDLLPTTTMRSGRHAWVRELRRVILQKLQSTSPLDEENCNNYVEFTKPCP</sequence>
<comment type="caution">
    <text evidence="1">The sequence shown here is derived from an EMBL/GenBank/DDBJ whole genome shotgun (WGS) entry which is preliminary data.</text>
</comment>
<dbReference type="EMBL" id="CM042891">
    <property type="protein sequence ID" value="KAI4304943.1"/>
    <property type="molecule type" value="Genomic_DNA"/>
</dbReference>
<proteinExistence type="predicted"/>
<evidence type="ECO:0000313" key="2">
    <source>
        <dbReference type="Proteomes" id="UP001057402"/>
    </source>
</evidence>
<reference evidence="2" key="1">
    <citation type="journal article" date="2023" name="Front. Plant Sci.">
        <title>Chromosomal-level genome assembly of Melastoma candidum provides insights into trichome evolution.</title>
        <authorList>
            <person name="Zhong Y."/>
            <person name="Wu W."/>
            <person name="Sun C."/>
            <person name="Zou P."/>
            <person name="Liu Y."/>
            <person name="Dai S."/>
            <person name="Zhou R."/>
        </authorList>
    </citation>
    <scope>NUCLEOTIDE SEQUENCE [LARGE SCALE GENOMIC DNA]</scope>
</reference>
<name>A0ACB9L670_9MYRT</name>
<dbReference type="Proteomes" id="UP001057402">
    <property type="component" value="Chromosome 12"/>
</dbReference>
<gene>
    <name evidence="1" type="ORF">MLD38_040398</name>
</gene>
<keyword evidence="2" id="KW-1185">Reference proteome</keyword>